<evidence type="ECO:0000256" key="2">
    <source>
        <dbReference type="ARBA" id="ARBA00022692"/>
    </source>
</evidence>
<keyword evidence="2 10" id="KW-0812">Transmembrane</keyword>
<keyword evidence="11" id="KW-0732">Signal</keyword>
<dbReference type="PROSITE" id="PS50835">
    <property type="entry name" value="IG_LIKE"/>
    <property type="match status" value="3"/>
</dbReference>
<dbReference type="PANTHER" id="PTHR12035">
    <property type="entry name" value="SIALIC ACID BINDING IMMUNOGLOBULIN-LIKE LECTIN"/>
    <property type="match status" value="1"/>
</dbReference>
<keyword evidence="6 10" id="KW-0472">Membrane</keyword>
<evidence type="ECO:0000313" key="14">
    <source>
        <dbReference type="RefSeq" id="XP_026137816.1"/>
    </source>
</evidence>
<dbReference type="GeneID" id="113114921"/>
<dbReference type="Gene3D" id="2.60.40.10">
    <property type="entry name" value="Immunoglobulins"/>
    <property type="match status" value="4"/>
</dbReference>
<dbReference type="PANTHER" id="PTHR12035:SF135">
    <property type="entry name" value="SIALIC ACID-BINDING IG-LIKE LECTIN 13"/>
    <property type="match status" value="1"/>
</dbReference>
<dbReference type="GO" id="GO:0007155">
    <property type="term" value="P:cell adhesion"/>
    <property type="evidence" value="ECO:0007669"/>
    <property type="project" value="UniProtKB-KW"/>
</dbReference>
<name>A0A6P6QX99_CARAU</name>
<feature type="transmembrane region" description="Helical" evidence="10">
    <location>
        <begin position="490"/>
        <end position="513"/>
    </location>
</feature>
<sequence>MVFWSCLSLFLWLRVSSANANGWSIAGNKSVVGLSGSCVLIPCTFSYPAKGKTYTEFTGIWYKGNEESTVFHTDNSKIINSFKGRTSLIGDLRKNDCSLNISSLRSSDAGSFMFRIEIKDLDKYSYKKKEDMVSIKVNETPENPTVSVEEEVTSGQLVTATCAVSHSCPSDLPRVTWSHGGKQSSPSQNLGQWKLTYYSLTFTPSREDHNKHLSCSADFNGKKVTGYKTLKVKYPPYNVSVVTKPSVKENDSVELSCSSDSNPPANSYQWFSLNGTMLAKSHTYKLERVSRHTEAISCTAFNTEGKNSSGPQKIKVQYPPYNVSVVTKPSVKENDSVELSCSSDSNPPANSYQWFSLNGTMLAKSPTYKLERVSRHTEAISCTAFNTEGKNSSGPRKLNILYPPEIKSESSCMSKILTVCVCIVDSNPPSEVKWFGPDSSKAFSSTSFKQNESLTIFTLQGWLGFPETILCFANNSLGSSSITLEAPRNLIIICIAVASAVVVVLACILVYAVRRRCGKRSAHLPLMKNEQNEMKTTQNKSDLENSKEEKGSDVDIYTNCPKDRVYDNWGHDARPVSSDRALEDEAVYANT</sequence>
<dbReference type="GO" id="GO:0033691">
    <property type="term" value="F:sialic acid binding"/>
    <property type="evidence" value="ECO:0007669"/>
    <property type="project" value="TreeGrafter"/>
</dbReference>
<dbReference type="GO" id="GO:0005886">
    <property type="term" value="C:plasma membrane"/>
    <property type="evidence" value="ECO:0007669"/>
    <property type="project" value="TreeGrafter"/>
</dbReference>
<evidence type="ECO:0000256" key="9">
    <source>
        <dbReference type="SAM" id="MobiDB-lite"/>
    </source>
</evidence>
<dbReference type="InterPro" id="IPR007110">
    <property type="entry name" value="Ig-like_dom"/>
</dbReference>
<evidence type="ECO:0000256" key="10">
    <source>
        <dbReference type="SAM" id="Phobius"/>
    </source>
</evidence>
<feature type="compositionally biased region" description="Basic and acidic residues" evidence="9">
    <location>
        <begin position="561"/>
        <end position="574"/>
    </location>
</feature>
<dbReference type="InterPro" id="IPR013106">
    <property type="entry name" value="Ig_V-set"/>
</dbReference>
<protein>
    <submittedName>
        <fullName evidence="14">Myelin-associated glycoprotein-like isoform X1</fullName>
    </submittedName>
</protein>
<accession>A0A6P6QX99</accession>
<gene>
    <name evidence="14" type="primary">LOC113114921</name>
</gene>
<dbReference type="OrthoDB" id="5843397at2759"/>
<evidence type="ECO:0000259" key="12">
    <source>
        <dbReference type="PROSITE" id="PS50835"/>
    </source>
</evidence>
<evidence type="ECO:0000256" key="8">
    <source>
        <dbReference type="ARBA" id="ARBA00038361"/>
    </source>
</evidence>
<evidence type="ECO:0000256" key="5">
    <source>
        <dbReference type="ARBA" id="ARBA00022989"/>
    </source>
</evidence>
<feature type="compositionally biased region" description="Acidic residues" evidence="9">
    <location>
        <begin position="582"/>
        <end position="591"/>
    </location>
</feature>
<feature type="domain" description="Ig-like" evidence="12">
    <location>
        <begin position="144"/>
        <end position="225"/>
    </location>
</feature>
<dbReference type="AlphaFoldDB" id="A0A6P6QX99"/>
<evidence type="ECO:0000313" key="13">
    <source>
        <dbReference type="Proteomes" id="UP000515129"/>
    </source>
</evidence>
<evidence type="ECO:0000256" key="4">
    <source>
        <dbReference type="ARBA" id="ARBA00022889"/>
    </source>
</evidence>
<dbReference type="SUPFAM" id="SSF48726">
    <property type="entry name" value="Immunoglobulin"/>
    <property type="match status" value="4"/>
</dbReference>
<dbReference type="RefSeq" id="XP_026137816.1">
    <property type="nucleotide sequence ID" value="XM_026282031.1"/>
</dbReference>
<dbReference type="KEGG" id="caua:113114921"/>
<feature type="signal peptide" evidence="11">
    <location>
        <begin position="1"/>
        <end position="20"/>
    </location>
</feature>
<feature type="domain" description="Ig-like" evidence="12">
    <location>
        <begin position="319"/>
        <end position="399"/>
    </location>
</feature>
<keyword evidence="3" id="KW-0430">Lectin</keyword>
<dbReference type="InterPro" id="IPR013162">
    <property type="entry name" value="CD80_C2-set"/>
</dbReference>
<dbReference type="InterPro" id="IPR013783">
    <property type="entry name" value="Ig-like_fold"/>
</dbReference>
<evidence type="ECO:0000256" key="1">
    <source>
        <dbReference type="ARBA" id="ARBA00004167"/>
    </source>
</evidence>
<evidence type="ECO:0000256" key="6">
    <source>
        <dbReference type="ARBA" id="ARBA00023136"/>
    </source>
</evidence>
<evidence type="ECO:0000256" key="7">
    <source>
        <dbReference type="ARBA" id="ARBA00023157"/>
    </source>
</evidence>
<comment type="subcellular location">
    <subcellularLocation>
        <location evidence="1">Membrane</location>
        <topology evidence="1">Single-pass membrane protein</topology>
    </subcellularLocation>
</comment>
<feature type="compositionally biased region" description="Basic and acidic residues" evidence="9">
    <location>
        <begin position="541"/>
        <end position="553"/>
    </location>
</feature>
<dbReference type="InterPro" id="IPR003599">
    <property type="entry name" value="Ig_sub"/>
</dbReference>
<feature type="chain" id="PRO_5027775575" evidence="11">
    <location>
        <begin position="21"/>
        <end position="591"/>
    </location>
</feature>
<proteinExistence type="inferred from homology"/>
<keyword evidence="13" id="KW-1185">Reference proteome</keyword>
<organism evidence="13 14">
    <name type="scientific">Carassius auratus</name>
    <name type="common">Goldfish</name>
    <dbReference type="NCBI Taxonomy" id="7957"/>
    <lineage>
        <taxon>Eukaryota</taxon>
        <taxon>Metazoa</taxon>
        <taxon>Chordata</taxon>
        <taxon>Craniata</taxon>
        <taxon>Vertebrata</taxon>
        <taxon>Euteleostomi</taxon>
        <taxon>Actinopterygii</taxon>
        <taxon>Neopterygii</taxon>
        <taxon>Teleostei</taxon>
        <taxon>Ostariophysi</taxon>
        <taxon>Cypriniformes</taxon>
        <taxon>Cyprinidae</taxon>
        <taxon>Cyprininae</taxon>
        <taxon>Carassius</taxon>
    </lineage>
</organism>
<dbReference type="Pfam" id="PF07686">
    <property type="entry name" value="V-set"/>
    <property type="match status" value="1"/>
</dbReference>
<keyword evidence="5 10" id="KW-1133">Transmembrane helix</keyword>
<feature type="region of interest" description="Disordered" evidence="9">
    <location>
        <begin position="528"/>
        <end position="591"/>
    </location>
</feature>
<dbReference type="SMART" id="SM00409">
    <property type="entry name" value="IG"/>
    <property type="match status" value="4"/>
</dbReference>
<evidence type="ECO:0000256" key="11">
    <source>
        <dbReference type="SAM" id="SignalP"/>
    </source>
</evidence>
<dbReference type="GO" id="GO:0030246">
    <property type="term" value="F:carbohydrate binding"/>
    <property type="evidence" value="ECO:0007669"/>
    <property type="project" value="UniProtKB-KW"/>
</dbReference>
<evidence type="ECO:0000256" key="3">
    <source>
        <dbReference type="ARBA" id="ARBA00022734"/>
    </source>
</evidence>
<keyword evidence="7" id="KW-1015">Disulfide bond</keyword>
<feature type="domain" description="Ig-like" evidence="12">
    <location>
        <begin position="235"/>
        <end position="317"/>
    </location>
</feature>
<dbReference type="Pfam" id="PF08205">
    <property type="entry name" value="C2-set_2"/>
    <property type="match status" value="1"/>
</dbReference>
<dbReference type="InterPro" id="IPR051036">
    <property type="entry name" value="SIGLEC"/>
</dbReference>
<keyword evidence="4" id="KW-0130">Cell adhesion</keyword>
<comment type="similarity">
    <text evidence="8">Belongs to the immunoglobulin superfamily. SIGLEC (sialic acid binding Ig-like lectin) family.</text>
</comment>
<dbReference type="InterPro" id="IPR036179">
    <property type="entry name" value="Ig-like_dom_sf"/>
</dbReference>
<dbReference type="Proteomes" id="UP000515129">
    <property type="component" value="Chromosome 15"/>
</dbReference>
<reference evidence="14" key="1">
    <citation type="submission" date="2025-08" db="UniProtKB">
        <authorList>
            <consortium name="RefSeq"/>
        </authorList>
    </citation>
    <scope>IDENTIFICATION</scope>
    <source>
        <strain evidence="14">Wakin</strain>
        <tissue evidence="14">Muscle</tissue>
    </source>
</reference>